<dbReference type="InterPro" id="IPR014016">
    <property type="entry name" value="UvrD-like_ATP-bd"/>
</dbReference>
<protein>
    <submittedName>
        <fullName evidence="7">DNA helicase</fullName>
    </submittedName>
</protein>
<dbReference type="Proteomes" id="UP000662572">
    <property type="component" value="Unassembled WGS sequence"/>
</dbReference>
<dbReference type="Pfam" id="PF00580">
    <property type="entry name" value="UvrD-helicase"/>
    <property type="match status" value="1"/>
</dbReference>
<evidence type="ECO:0000256" key="1">
    <source>
        <dbReference type="ARBA" id="ARBA00022741"/>
    </source>
</evidence>
<dbReference type="GO" id="GO:0000725">
    <property type="term" value="P:recombinational repair"/>
    <property type="evidence" value="ECO:0007669"/>
    <property type="project" value="TreeGrafter"/>
</dbReference>
<reference evidence="7" key="2">
    <citation type="submission" date="2020-09" db="EMBL/GenBank/DDBJ databases">
        <authorList>
            <person name="Sun Q."/>
            <person name="Kim S."/>
        </authorList>
    </citation>
    <scope>NUCLEOTIDE SEQUENCE</scope>
    <source>
        <strain evidence="7">KCTC 32296</strain>
    </source>
</reference>
<name>A0A918Q6T6_9CAUL</name>
<dbReference type="PROSITE" id="PS51198">
    <property type="entry name" value="UVRD_HELICASE_ATP_BIND"/>
    <property type="match status" value="1"/>
</dbReference>
<feature type="domain" description="UvrD-like helicase ATP-binding" evidence="6">
    <location>
        <begin position="1"/>
        <end position="255"/>
    </location>
</feature>
<evidence type="ECO:0000256" key="4">
    <source>
        <dbReference type="ARBA" id="ARBA00022840"/>
    </source>
</evidence>
<evidence type="ECO:0000313" key="8">
    <source>
        <dbReference type="Proteomes" id="UP000662572"/>
    </source>
</evidence>
<keyword evidence="4 5" id="KW-0067">ATP-binding</keyword>
<dbReference type="PANTHER" id="PTHR11070">
    <property type="entry name" value="UVRD / RECB / PCRA DNA HELICASE FAMILY MEMBER"/>
    <property type="match status" value="1"/>
</dbReference>
<comment type="caution">
    <text evidence="7">The sequence shown here is derived from an EMBL/GenBank/DDBJ whole genome shotgun (WGS) entry which is preliminary data.</text>
</comment>
<proteinExistence type="predicted"/>
<dbReference type="PANTHER" id="PTHR11070:SF3">
    <property type="entry name" value="DNA 3'-5' HELICASE"/>
    <property type="match status" value="1"/>
</dbReference>
<evidence type="ECO:0000313" key="7">
    <source>
        <dbReference type="EMBL" id="GGZ32893.1"/>
    </source>
</evidence>
<reference evidence="7" key="1">
    <citation type="journal article" date="2014" name="Int. J. Syst. Evol. Microbiol.">
        <title>Complete genome sequence of Corynebacterium casei LMG S-19264T (=DSM 44701T), isolated from a smear-ripened cheese.</title>
        <authorList>
            <consortium name="US DOE Joint Genome Institute (JGI-PGF)"/>
            <person name="Walter F."/>
            <person name="Albersmeier A."/>
            <person name="Kalinowski J."/>
            <person name="Ruckert C."/>
        </authorList>
    </citation>
    <scope>NUCLEOTIDE SEQUENCE</scope>
    <source>
        <strain evidence="7">KCTC 32296</strain>
    </source>
</reference>
<dbReference type="Gene3D" id="3.40.50.300">
    <property type="entry name" value="P-loop containing nucleotide triphosphate hydrolases"/>
    <property type="match status" value="2"/>
</dbReference>
<dbReference type="GO" id="GO:0043138">
    <property type="term" value="F:3'-5' DNA helicase activity"/>
    <property type="evidence" value="ECO:0007669"/>
    <property type="project" value="TreeGrafter"/>
</dbReference>
<keyword evidence="8" id="KW-1185">Reference proteome</keyword>
<dbReference type="AlphaFoldDB" id="A0A918Q6T6"/>
<dbReference type="GO" id="GO:0016787">
    <property type="term" value="F:hydrolase activity"/>
    <property type="evidence" value="ECO:0007669"/>
    <property type="project" value="UniProtKB-UniRule"/>
</dbReference>
<sequence length="554" mass="60570">MACAGSGKTKTAVHRLIEMRRLLDDAHGMVALLSFSNVAVETFKKDYYALMQGSGAGRRSFGIEIDTVDGFITTNVLRPHGHRTMGCNRAPYLVEGREPFLKSFTVYDGERNNPTTDIRITVDAGVFNFQVGSRSLKTVVPSEARRALQKLGSHGAYTHGSARYWVLRILKEQPFVLRALVRRYPHILVDEAQDIGAEHQAILELMIAAGTKLSLIGDSHQGIYEFAHANGAFLAEYGTRPGVTSQQLNINYRSVPAILKVANILSGRNDGAHRQDKGTLSGAFYVPFQKTEKEKTLAVFRSLLNVAKIDEKHGVVLCRSADWALDWSGAGDGQGQGIVRSFAEATICRDKLHNMADAFAHASAGVVGLLADKHGDLISRLAKSRMEPQDVKIKRAIWTFVKDPATGLPSGTLLADKEWHPSLSTRAKAFVQKLAADHGLTVADNLGQRLAKKALENRPLLKLPDLAGAQPVKFRISTVHKAKGESLEAVMYVASKEHLRQLLDGTATEVGRIGYVAVTRAKDLFVLAVPKSCLAEFEPELIAKGFQKPGIADY</sequence>
<keyword evidence="2 5" id="KW-0378">Hydrolase</keyword>
<accession>A0A918Q6T6</accession>
<dbReference type="GO" id="GO:0005829">
    <property type="term" value="C:cytosol"/>
    <property type="evidence" value="ECO:0007669"/>
    <property type="project" value="TreeGrafter"/>
</dbReference>
<gene>
    <name evidence="7" type="ORF">GCM10011273_18970</name>
</gene>
<organism evidence="7 8">
    <name type="scientific">Asticcacaulis endophyticus</name>
    <dbReference type="NCBI Taxonomy" id="1395890"/>
    <lineage>
        <taxon>Bacteria</taxon>
        <taxon>Pseudomonadati</taxon>
        <taxon>Pseudomonadota</taxon>
        <taxon>Alphaproteobacteria</taxon>
        <taxon>Caulobacterales</taxon>
        <taxon>Caulobacteraceae</taxon>
        <taxon>Asticcacaulis</taxon>
    </lineage>
</organism>
<keyword evidence="3 5" id="KW-0347">Helicase</keyword>
<dbReference type="InterPro" id="IPR027417">
    <property type="entry name" value="P-loop_NTPase"/>
</dbReference>
<evidence type="ECO:0000259" key="6">
    <source>
        <dbReference type="PROSITE" id="PS51198"/>
    </source>
</evidence>
<keyword evidence="1 5" id="KW-0547">Nucleotide-binding</keyword>
<dbReference type="GO" id="GO:0003677">
    <property type="term" value="F:DNA binding"/>
    <property type="evidence" value="ECO:0007669"/>
    <property type="project" value="InterPro"/>
</dbReference>
<feature type="binding site" evidence="5">
    <location>
        <begin position="2"/>
        <end position="9"/>
    </location>
    <ligand>
        <name>ATP</name>
        <dbReference type="ChEBI" id="CHEBI:30616"/>
    </ligand>
</feature>
<dbReference type="SUPFAM" id="SSF52540">
    <property type="entry name" value="P-loop containing nucleoside triphosphate hydrolases"/>
    <property type="match status" value="1"/>
</dbReference>
<dbReference type="EMBL" id="BMZB01000002">
    <property type="protein sequence ID" value="GGZ32893.1"/>
    <property type="molecule type" value="Genomic_DNA"/>
</dbReference>
<evidence type="ECO:0000256" key="3">
    <source>
        <dbReference type="ARBA" id="ARBA00022806"/>
    </source>
</evidence>
<dbReference type="InterPro" id="IPR000212">
    <property type="entry name" value="DNA_helicase_UvrD/REP"/>
</dbReference>
<evidence type="ECO:0000256" key="5">
    <source>
        <dbReference type="PROSITE-ProRule" id="PRU00560"/>
    </source>
</evidence>
<dbReference type="GO" id="GO:0005524">
    <property type="term" value="F:ATP binding"/>
    <property type="evidence" value="ECO:0007669"/>
    <property type="project" value="UniProtKB-UniRule"/>
</dbReference>
<evidence type="ECO:0000256" key="2">
    <source>
        <dbReference type="ARBA" id="ARBA00022801"/>
    </source>
</evidence>